<evidence type="ECO:0000313" key="12">
    <source>
        <dbReference type="EMBL" id="OLL21653.1"/>
    </source>
</evidence>
<dbReference type="PROSITE" id="PS50048">
    <property type="entry name" value="ZN2_CY6_FUNGAL_2"/>
    <property type="match status" value="1"/>
</dbReference>
<dbReference type="PANTHER" id="PTHR47659:SF1">
    <property type="entry name" value="TRANSCRIPTION ACTIVATOR OF GLUCONEOGENESIS ERT1"/>
    <property type="match status" value="1"/>
</dbReference>
<keyword evidence="7" id="KW-0238">DNA-binding</keyword>
<evidence type="ECO:0000259" key="11">
    <source>
        <dbReference type="PROSITE" id="PS50048"/>
    </source>
</evidence>
<dbReference type="InterPro" id="IPR001138">
    <property type="entry name" value="Zn2Cys6_DnaBD"/>
</dbReference>
<organism evidence="12 13">
    <name type="scientific">Neolecta irregularis (strain DAH-3)</name>
    <dbReference type="NCBI Taxonomy" id="1198029"/>
    <lineage>
        <taxon>Eukaryota</taxon>
        <taxon>Fungi</taxon>
        <taxon>Dikarya</taxon>
        <taxon>Ascomycota</taxon>
        <taxon>Taphrinomycotina</taxon>
        <taxon>Neolectales</taxon>
        <taxon>Neolectaceae</taxon>
        <taxon>Neolecta</taxon>
    </lineage>
</organism>
<feature type="region of interest" description="Disordered" evidence="10">
    <location>
        <begin position="125"/>
        <end position="162"/>
    </location>
</feature>
<dbReference type="CDD" id="cd00067">
    <property type="entry name" value="GAL4"/>
    <property type="match status" value="1"/>
</dbReference>
<name>A0A1U7LGD0_NEOID</name>
<dbReference type="InterPro" id="IPR050335">
    <property type="entry name" value="ERT1_acuK_gluconeogen_tf"/>
</dbReference>
<keyword evidence="9" id="KW-0539">Nucleus</keyword>
<sequence>METPHYKSDPSSPQMSSLQKRKKASRACAACQKAHLTCDDERPCGRCMKRGISESCQDGLRKKAKYLQDQQMDISCQSGDLATPQDAFLQLDPNSYIPSTQFEPSHYDFGSHSMNMEYSMLSNMLGNTPSSESSATLPSPKQSHIIHNPSPRASTQQASTQTNPSAVYTSVTKPFIYIAGYHALNSYLRERFESSDLLRIARSISNYRPSFIALTQTLKEEDLIFMEKCFQRTLLEYDRFIGYSGTPTIIWRRTNQIAHVGKEFCLLTGWTKDDLLSKQTFIIELMNNHSVLNYFDRFSEHAFGDTSSSTSPVTLISKAGREILCMCCFTIKRDVFDMPHMIVGNFLPVLG</sequence>
<dbReference type="AlphaFoldDB" id="A0A1U7LGD0"/>
<evidence type="ECO:0000256" key="6">
    <source>
        <dbReference type="ARBA" id="ARBA00023015"/>
    </source>
</evidence>
<keyword evidence="3" id="KW-0312">Gluconeogenesis</keyword>
<evidence type="ECO:0000256" key="7">
    <source>
        <dbReference type="ARBA" id="ARBA00023125"/>
    </source>
</evidence>
<dbReference type="PANTHER" id="PTHR47659">
    <property type="entry name" value="ZN(II)2CYS6 TRANSCRIPTION FACTOR (EUROFUNG)-RELATED"/>
    <property type="match status" value="1"/>
</dbReference>
<evidence type="ECO:0000256" key="1">
    <source>
        <dbReference type="ARBA" id="ARBA00004123"/>
    </source>
</evidence>
<feature type="domain" description="Zn(2)-C6 fungal-type" evidence="11">
    <location>
        <begin position="27"/>
        <end position="56"/>
    </location>
</feature>
<comment type="similarity">
    <text evidence="2">Belongs to the ERT1/acuK family.</text>
</comment>
<evidence type="ECO:0000256" key="8">
    <source>
        <dbReference type="ARBA" id="ARBA00023163"/>
    </source>
</evidence>
<evidence type="ECO:0000256" key="10">
    <source>
        <dbReference type="SAM" id="MobiDB-lite"/>
    </source>
</evidence>
<comment type="caution">
    <text evidence="12">The sequence shown here is derived from an EMBL/GenBank/DDBJ whole genome shotgun (WGS) entry which is preliminary data.</text>
</comment>
<dbReference type="Gene3D" id="4.10.240.10">
    <property type="entry name" value="Zn(2)-C6 fungal-type DNA-binding domain"/>
    <property type="match status" value="1"/>
</dbReference>
<dbReference type="GO" id="GO:0005634">
    <property type="term" value="C:nucleus"/>
    <property type="evidence" value="ECO:0007669"/>
    <property type="project" value="UniProtKB-SubCell"/>
</dbReference>
<evidence type="ECO:0000256" key="2">
    <source>
        <dbReference type="ARBA" id="ARBA00010855"/>
    </source>
</evidence>
<protein>
    <submittedName>
        <fullName evidence="12">Transcription activator of gluconeogenesis ERT1-1</fullName>
    </submittedName>
</protein>
<dbReference type="InterPro" id="IPR056751">
    <property type="entry name" value="PAS_13"/>
</dbReference>
<dbReference type="GO" id="GO:0006094">
    <property type="term" value="P:gluconeogenesis"/>
    <property type="evidence" value="ECO:0007669"/>
    <property type="project" value="UniProtKB-KW"/>
</dbReference>
<evidence type="ECO:0000256" key="5">
    <source>
        <dbReference type="ARBA" id="ARBA00022833"/>
    </source>
</evidence>
<dbReference type="Pfam" id="PF24990">
    <property type="entry name" value="PAS_13"/>
    <property type="match status" value="2"/>
</dbReference>
<feature type="compositionally biased region" description="Polar residues" evidence="10">
    <location>
        <begin position="151"/>
        <end position="162"/>
    </location>
</feature>
<evidence type="ECO:0000313" key="13">
    <source>
        <dbReference type="Proteomes" id="UP000186594"/>
    </source>
</evidence>
<dbReference type="STRING" id="1198029.A0A1U7LGD0"/>
<evidence type="ECO:0000256" key="9">
    <source>
        <dbReference type="ARBA" id="ARBA00023242"/>
    </source>
</evidence>
<evidence type="ECO:0000256" key="4">
    <source>
        <dbReference type="ARBA" id="ARBA00022723"/>
    </source>
</evidence>
<dbReference type="GO" id="GO:0000981">
    <property type="term" value="F:DNA-binding transcription factor activity, RNA polymerase II-specific"/>
    <property type="evidence" value="ECO:0007669"/>
    <property type="project" value="InterPro"/>
</dbReference>
<dbReference type="OMA" id="EDLIYME"/>
<dbReference type="Proteomes" id="UP000186594">
    <property type="component" value="Unassembled WGS sequence"/>
</dbReference>
<dbReference type="SMART" id="SM00066">
    <property type="entry name" value="GAL4"/>
    <property type="match status" value="1"/>
</dbReference>
<dbReference type="GO" id="GO:0000977">
    <property type="term" value="F:RNA polymerase II transcription regulatory region sequence-specific DNA binding"/>
    <property type="evidence" value="ECO:0007669"/>
    <property type="project" value="TreeGrafter"/>
</dbReference>
<comment type="subcellular location">
    <subcellularLocation>
        <location evidence="1">Nucleus</location>
    </subcellularLocation>
</comment>
<dbReference type="GO" id="GO:0008270">
    <property type="term" value="F:zinc ion binding"/>
    <property type="evidence" value="ECO:0007669"/>
    <property type="project" value="InterPro"/>
</dbReference>
<dbReference type="GO" id="GO:0009267">
    <property type="term" value="P:cellular response to starvation"/>
    <property type="evidence" value="ECO:0007669"/>
    <property type="project" value="TreeGrafter"/>
</dbReference>
<dbReference type="InterPro" id="IPR036864">
    <property type="entry name" value="Zn2-C6_fun-type_DNA-bd_sf"/>
</dbReference>
<reference evidence="12 13" key="1">
    <citation type="submission" date="2016-04" db="EMBL/GenBank/DDBJ databases">
        <title>Evolutionary innovation and constraint leading to complex multicellularity in the Ascomycota.</title>
        <authorList>
            <person name="Cisse O."/>
            <person name="Nguyen A."/>
            <person name="Hewitt D.A."/>
            <person name="Jedd G."/>
            <person name="Stajich J.E."/>
        </authorList>
    </citation>
    <scope>NUCLEOTIDE SEQUENCE [LARGE SCALE GENOMIC DNA]</scope>
    <source>
        <strain evidence="12 13">DAH-3</strain>
    </source>
</reference>
<keyword evidence="5" id="KW-0862">Zinc</keyword>
<keyword evidence="8" id="KW-0804">Transcription</keyword>
<accession>A0A1U7LGD0</accession>
<keyword evidence="13" id="KW-1185">Reference proteome</keyword>
<dbReference type="SUPFAM" id="SSF57701">
    <property type="entry name" value="Zn2/Cys6 DNA-binding domain"/>
    <property type="match status" value="1"/>
</dbReference>
<gene>
    <name evidence="12" type="ORF">NEOLI_001422</name>
</gene>
<dbReference type="OrthoDB" id="2538135at2759"/>
<feature type="compositionally biased region" description="Polar residues" evidence="10">
    <location>
        <begin position="125"/>
        <end position="142"/>
    </location>
</feature>
<proteinExistence type="inferred from homology"/>
<dbReference type="EMBL" id="LXFE01004413">
    <property type="protein sequence ID" value="OLL21653.1"/>
    <property type="molecule type" value="Genomic_DNA"/>
</dbReference>
<keyword evidence="4" id="KW-0479">Metal-binding</keyword>
<feature type="region of interest" description="Disordered" evidence="10">
    <location>
        <begin position="1"/>
        <end position="20"/>
    </location>
</feature>
<keyword evidence="6" id="KW-0805">Transcription regulation</keyword>
<feature type="compositionally biased region" description="Polar residues" evidence="10">
    <location>
        <begin position="9"/>
        <end position="18"/>
    </location>
</feature>
<evidence type="ECO:0000256" key="3">
    <source>
        <dbReference type="ARBA" id="ARBA00022432"/>
    </source>
</evidence>